<feature type="signal peptide" evidence="5">
    <location>
        <begin position="1"/>
        <end position="24"/>
    </location>
</feature>
<dbReference type="PANTHER" id="PTHR30329:SF21">
    <property type="entry name" value="LIPOPROTEIN YIAD-RELATED"/>
    <property type="match status" value="1"/>
</dbReference>
<dbReference type="PROSITE" id="PS51123">
    <property type="entry name" value="OMPA_2"/>
    <property type="match status" value="1"/>
</dbReference>
<dbReference type="AlphaFoldDB" id="A0A1S1YVQ5"/>
<evidence type="ECO:0000256" key="2">
    <source>
        <dbReference type="ARBA" id="ARBA00023136"/>
    </source>
</evidence>
<dbReference type="Gene3D" id="2.120.10.30">
    <property type="entry name" value="TolB, C-terminal domain"/>
    <property type="match status" value="1"/>
</dbReference>
<name>A0A1S1YVQ5_FLAPC</name>
<dbReference type="OrthoDB" id="1488841at2"/>
<dbReference type="SUPFAM" id="SSF82171">
    <property type="entry name" value="DPP6 N-terminal domain-like"/>
    <property type="match status" value="1"/>
</dbReference>
<dbReference type="InterPro" id="IPR006665">
    <property type="entry name" value="OmpA-like"/>
</dbReference>
<evidence type="ECO:0000313" key="8">
    <source>
        <dbReference type="Proteomes" id="UP000179797"/>
    </source>
</evidence>
<dbReference type="PANTHER" id="PTHR30329">
    <property type="entry name" value="STATOR ELEMENT OF FLAGELLAR MOTOR COMPLEX"/>
    <property type="match status" value="1"/>
</dbReference>
<evidence type="ECO:0000256" key="5">
    <source>
        <dbReference type="SAM" id="SignalP"/>
    </source>
</evidence>
<evidence type="ECO:0000256" key="4">
    <source>
        <dbReference type="PROSITE-ProRule" id="PRU00473"/>
    </source>
</evidence>
<dbReference type="InterPro" id="IPR011042">
    <property type="entry name" value="6-blade_b-propeller_TolB-like"/>
</dbReference>
<dbReference type="CDD" id="cd07185">
    <property type="entry name" value="OmpA_C-like"/>
    <property type="match status" value="1"/>
</dbReference>
<dbReference type="InterPro" id="IPR011659">
    <property type="entry name" value="WD40"/>
</dbReference>
<comment type="caution">
    <text evidence="7">The sequence shown here is derived from an EMBL/GenBank/DDBJ whole genome shotgun (WGS) entry which is preliminary data.</text>
</comment>
<keyword evidence="2 4" id="KW-0472">Membrane</keyword>
<keyword evidence="3" id="KW-0998">Cell outer membrane</keyword>
<sequence length="659" mass="74383">MKPFISIIQCLTFILCLLSQNVFSQGDKAFDKVNFPNQKHELKVALRHLNIADNFRENYHQFDSALLYYYKVDKFNHQNALLQYKIGLTFYLQDELDSADIRLCNSLAIDKDNLKTLFLAGKVAHLQSKWDKALELYTKYNQLYDGVTSPSKTKVTDLISQVNAGKKATINQFHIENIKEINSAANDFQAHLHPNSPQIFFSSDRKSENSVSPDINGDYYTNIYNFNIDSNHVEIIRDHIINPEGNSSVTSISKSGKTMVMYQGALQGVVSYSRFEEINHQKIPKGKTKLPNQINSFFYQQGSGTFTPDGKEFYFSGKRKKEDFSTIYVAKRSGKKWTKASPIFPNDQSNHLNPYFSTNGDTLFYASNSKASMGGYDIFYSIKNGSKWSEKVNLGTVVNSPFDEISYSSNTNGDVLFVASNRPGGVGNYDLYKISKELITAQLEDPVLDEIIATNVKKVALTIIDTETKLPIPGTRLQLYNNEENILLRNTISDQNGDIVLVDLPSNVELGGNILKKGYEFYSRNFTIKNDTSSIVIKLNPIAVDQKVTLQNVFFDHNSSVIKDNSMSELNALLNFLLINDKVNILIEGHTDNVGDEDYNINLSNTRANAILRYLNQSGIPEYRLQSKGYGSSLPVADNTSEKGKALNRRTEFKIIKTN</sequence>
<protein>
    <recommendedName>
        <fullName evidence="6">OmpA-like domain-containing protein</fullName>
    </recommendedName>
</protein>
<dbReference type="Pfam" id="PF07676">
    <property type="entry name" value="PD40"/>
    <property type="match status" value="1"/>
</dbReference>
<comment type="subcellular location">
    <subcellularLocation>
        <location evidence="1">Cell outer membrane</location>
    </subcellularLocation>
</comment>
<reference evidence="7 8" key="1">
    <citation type="journal article" date="2012" name="Int. J. Syst. Evol. Microbiol.">
        <title>Flammeovirga pacifica sp. nov., isolated from deep-sea sediment.</title>
        <authorList>
            <person name="Xu H."/>
            <person name="Fu Y."/>
            <person name="Yang N."/>
            <person name="Ding Z."/>
            <person name="Lai Q."/>
            <person name="Zeng R."/>
        </authorList>
    </citation>
    <scope>NUCLEOTIDE SEQUENCE [LARGE SCALE GENOMIC DNA]</scope>
    <source>
        <strain evidence="8">DSM 24597 / LMG 26175 / WPAGA1</strain>
    </source>
</reference>
<dbReference type="Gene3D" id="1.25.40.10">
    <property type="entry name" value="Tetratricopeptide repeat domain"/>
    <property type="match status" value="1"/>
</dbReference>
<dbReference type="PRINTS" id="PR01021">
    <property type="entry name" value="OMPADOMAIN"/>
</dbReference>
<dbReference type="InterPro" id="IPR006664">
    <property type="entry name" value="OMP_bac"/>
</dbReference>
<gene>
    <name evidence="7" type="ORF">NH26_01240</name>
</gene>
<dbReference type="Pfam" id="PF00691">
    <property type="entry name" value="OmpA"/>
    <property type="match status" value="1"/>
</dbReference>
<evidence type="ECO:0000256" key="3">
    <source>
        <dbReference type="ARBA" id="ARBA00023237"/>
    </source>
</evidence>
<dbReference type="InterPro" id="IPR011990">
    <property type="entry name" value="TPR-like_helical_dom_sf"/>
</dbReference>
<dbReference type="EMBL" id="JRYR02000001">
    <property type="protein sequence ID" value="OHX65070.1"/>
    <property type="molecule type" value="Genomic_DNA"/>
</dbReference>
<feature type="domain" description="OmpA-like" evidence="6">
    <location>
        <begin position="542"/>
        <end position="659"/>
    </location>
</feature>
<dbReference type="Gene3D" id="3.30.1330.60">
    <property type="entry name" value="OmpA-like domain"/>
    <property type="match status" value="1"/>
</dbReference>
<proteinExistence type="predicted"/>
<dbReference type="STRING" id="915059.NH26_01240"/>
<dbReference type="SUPFAM" id="SSF103088">
    <property type="entry name" value="OmpA-like"/>
    <property type="match status" value="1"/>
</dbReference>
<keyword evidence="8" id="KW-1185">Reference proteome</keyword>
<dbReference type="GO" id="GO:0009279">
    <property type="term" value="C:cell outer membrane"/>
    <property type="evidence" value="ECO:0007669"/>
    <property type="project" value="UniProtKB-SubCell"/>
</dbReference>
<dbReference type="RefSeq" id="WP_044226555.1">
    <property type="nucleotide sequence ID" value="NZ_JRYR02000001.1"/>
</dbReference>
<dbReference type="SUPFAM" id="SSF48452">
    <property type="entry name" value="TPR-like"/>
    <property type="match status" value="1"/>
</dbReference>
<accession>A0A1S1YVQ5</accession>
<evidence type="ECO:0000256" key="1">
    <source>
        <dbReference type="ARBA" id="ARBA00004442"/>
    </source>
</evidence>
<dbReference type="InterPro" id="IPR050330">
    <property type="entry name" value="Bact_OuterMem_StrucFunc"/>
</dbReference>
<keyword evidence="5" id="KW-0732">Signal</keyword>
<dbReference type="Proteomes" id="UP000179797">
    <property type="component" value="Unassembled WGS sequence"/>
</dbReference>
<feature type="chain" id="PRO_5010269550" description="OmpA-like domain-containing protein" evidence="5">
    <location>
        <begin position="25"/>
        <end position="659"/>
    </location>
</feature>
<evidence type="ECO:0000259" key="6">
    <source>
        <dbReference type="PROSITE" id="PS51123"/>
    </source>
</evidence>
<evidence type="ECO:0000313" key="7">
    <source>
        <dbReference type="EMBL" id="OHX65070.1"/>
    </source>
</evidence>
<organism evidence="7 8">
    <name type="scientific">Flammeovirga pacifica</name>
    <dbReference type="NCBI Taxonomy" id="915059"/>
    <lineage>
        <taxon>Bacteria</taxon>
        <taxon>Pseudomonadati</taxon>
        <taxon>Bacteroidota</taxon>
        <taxon>Cytophagia</taxon>
        <taxon>Cytophagales</taxon>
        <taxon>Flammeovirgaceae</taxon>
        <taxon>Flammeovirga</taxon>
    </lineage>
</organism>
<dbReference type="InterPro" id="IPR036737">
    <property type="entry name" value="OmpA-like_sf"/>
</dbReference>